<organism evidence="1 2">
    <name type="scientific">Flammeovirga aprica JL-4</name>
    <dbReference type="NCBI Taxonomy" id="694437"/>
    <lineage>
        <taxon>Bacteria</taxon>
        <taxon>Pseudomonadati</taxon>
        <taxon>Bacteroidota</taxon>
        <taxon>Cytophagia</taxon>
        <taxon>Cytophagales</taxon>
        <taxon>Flammeovirgaceae</taxon>
        <taxon>Flammeovirga</taxon>
    </lineage>
</organism>
<name>A0A7X9S1V4_9BACT</name>
<dbReference type="InterPro" id="IPR046002">
    <property type="entry name" value="DUF5958"/>
</dbReference>
<dbReference type="Pfam" id="PF19383">
    <property type="entry name" value="DUF5958"/>
    <property type="match status" value="1"/>
</dbReference>
<evidence type="ECO:0000313" key="1">
    <source>
        <dbReference type="EMBL" id="NME72744.1"/>
    </source>
</evidence>
<reference evidence="1 2" key="1">
    <citation type="submission" date="2020-04" db="EMBL/GenBank/DDBJ databases">
        <title>Flammeovirga sp. SR4, a novel species isolated from seawater.</title>
        <authorList>
            <person name="Wang X."/>
        </authorList>
    </citation>
    <scope>NUCLEOTIDE SEQUENCE [LARGE SCALE GENOMIC DNA]</scope>
    <source>
        <strain evidence="1 2">ATCC 23126</strain>
    </source>
</reference>
<dbReference type="EMBL" id="JABANE010000203">
    <property type="protein sequence ID" value="NME72744.1"/>
    <property type="molecule type" value="Genomic_DNA"/>
</dbReference>
<comment type="caution">
    <text evidence="1">The sequence shown here is derived from an EMBL/GenBank/DDBJ whole genome shotgun (WGS) entry which is preliminary data.</text>
</comment>
<dbReference type="AlphaFoldDB" id="A0A7X9S1V4"/>
<sequence>MKEHEVKINKVAQSIISFEDGVKWFDSLESIELQYEVFKFTCLALLQSKPTKEKIHSAINNIPLKPTFTSVVLLNRFPLKEAIPKLERLPEGELRKSFISVLSLFKYCDTVRRNEECNGKCNHEWHNL</sequence>
<gene>
    <name evidence="1" type="ORF">HHU12_32600</name>
</gene>
<protein>
    <submittedName>
        <fullName evidence="1">Uncharacterized protein</fullName>
    </submittedName>
</protein>
<evidence type="ECO:0000313" key="2">
    <source>
        <dbReference type="Proteomes" id="UP000576082"/>
    </source>
</evidence>
<keyword evidence="2" id="KW-1185">Reference proteome</keyword>
<dbReference type="RefSeq" id="WP_169660915.1">
    <property type="nucleotide sequence ID" value="NZ_JABANE010000203.1"/>
</dbReference>
<accession>A0A7X9S1V4</accession>
<proteinExistence type="predicted"/>
<dbReference type="Proteomes" id="UP000576082">
    <property type="component" value="Unassembled WGS sequence"/>
</dbReference>